<evidence type="ECO:0000313" key="1">
    <source>
        <dbReference type="EMBL" id="JAE13453.1"/>
    </source>
</evidence>
<organism evidence="1">
    <name type="scientific">Arundo donax</name>
    <name type="common">Giant reed</name>
    <name type="synonym">Donax arundinaceus</name>
    <dbReference type="NCBI Taxonomy" id="35708"/>
    <lineage>
        <taxon>Eukaryota</taxon>
        <taxon>Viridiplantae</taxon>
        <taxon>Streptophyta</taxon>
        <taxon>Embryophyta</taxon>
        <taxon>Tracheophyta</taxon>
        <taxon>Spermatophyta</taxon>
        <taxon>Magnoliopsida</taxon>
        <taxon>Liliopsida</taxon>
        <taxon>Poales</taxon>
        <taxon>Poaceae</taxon>
        <taxon>PACMAD clade</taxon>
        <taxon>Arundinoideae</taxon>
        <taxon>Arundineae</taxon>
        <taxon>Arundo</taxon>
    </lineage>
</organism>
<sequence length="101" mass="11647">MHIFLDTPVIFQLIWTPQDSQFFMPKLEGAVKDISFPHHITKHNIKIGLSTLSRSKTWKALSRIFLSHITSQNTTTLKLALVPYQEAEAHNWYFISQAASH</sequence>
<dbReference type="EMBL" id="GBRH01184443">
    <property type="protein sequence ID" value="JAE13453.1"/>
    <property type="molecule type" value="Transcribed_RNA"/>
</dbReference>
<proteinExistence type="predicted"/>
<reference evidence="1" key="1">
    <citation type="submission" date="2014-09" db="EMBL/GenBank/DDBJ databases">
        <authorList>
            <person name="Magalhaes I.L.F."/>
            <person name="Oliveira U."/>
            <person name="Santos F.R."/>
            <person name="Vidigal T.H.D.A."/>
            <person name="Brescovit A.D."/>
            <person name="Santos A.J."/>
        </authorList>
    </citation>
    <scope>NUCLEOTIDE SEQUENCE</scope>
    <source>
        <tissue evidence="1">Shoot tissue taken approximately 20 cm above the soil surface</tissue>
    </source>
</reference>
<reference evidence="1" key="2">
    <citation type="journal article" date="2015" name="Data Brief">
        <title>Shoot transcriptome of the giant reed, Arundo donax.</title>
        <authorList>
            <person name="Barrero R.A."/>
            <person name="Guerrero F.D."/>
            <person name="Moolhuijzen P."/>
            <person name="Goolsby J.A."/>
            <person name="Tidwell J."/>
            <person name="Bellgard S.E."/>
            <person name="Bellgard M.I."/>
        </authorList>
    </citation>
    <scope>NUCLEOTIDE SEQUENCE</scope>
    <source>
        <tissue evidence="1">Shoot tissue taken approximately 20 cm above the soil surface</tissue>
    </source>
</reference>
<name>A0A0A9FYK9_ARUDO</name>
<accession>A0A0A9FYK9</accession>
<dbReference type="AlphaFoldDB" id="A0A0A9FYK9"/>
<protein>
    <submittedName>
        <fullName evidence="1">Uncharacterized protein</fullName>
    </submittedName>
</protein>